<protein>
    <submittedName>
        <fullName evidence="2">Uncharacterized protein</fullName>
    </submittedName>
</protein>
<dbReference type="EMBL" id="AMZH03012159">
    <property type="protein sequence ID" value="RRT51562.1"/>
    <property type="molecule type" value="Genomic_DNA"/>
</dbReference>
<evidence type="ECO:0000256" key="1">
    <source>
        <dbReference type="SAM" id="SignalP"/>
    </source>
</evidence>
<evidence type="ECO:0000313" key="2">
    <source>
        <dbReference type="EMBL" id="RRT51562.1"/>
    </source>
</evidence>
<keyword evidence="1" id="KW-0732">Signal</keyword>
<name>A0A426YII5_ENSVE</name>
<evidence type="ECO:0000313" key="3">
    <source>
        <dbReference type="Proteomes" id="UP000287651"/>
    </source>
</evidence>
<sequence length="131" mass="14263">MSVILILPLLVFPMALLPAVCLSAGGSNGLHPLVLIPGNGGNQLEARLTKDYKPSSFLCALSASSKGKDGWFRLWFDPTVLVPALTRCFAERMTLYYHAALDDYRNAPGVLTRVPCFGSTQGLLYLDPHLK</sequence>
<feature type="signal peptide" evidence="1">
    <location>
        <begin position="1"/>
        <end position="21"/>
    </location>
</feature>
<proteinExistence type="predicted"/>
<feature type="chain" id="PRO_5019313361" evidence="1">
    <location>
        <begin position="22"/>
        <end position="131"/>
    </location>
</feature>
<accession>A0A426YII5</accession>
<gene>
    <name evidence="2" type="ORF">B296_00051042</name>
</gene>
<comment type="caution">
    <text evidence="2">The sequence shown here is derived from an EMBL/GenBank/DDBJ whole genome shotgun (WGS) entry which is preliminary data.</text>
</comment>
<dbReference type="PANTHER" id="PTHR11440">
    <property type="entry name" value="LECITHIN-CHOLESTEROL ACYLTRANSFERASE-RELATED"/>
    <property type="match status" value="1"/>
</dbReference>
<dbReference type="Proteomes" id="UP000287651">
    <property type="component" value="Unassembled WGS sequence"/>
</dbReference>
<dbReference type="AlphaFoldDB" id="A0A426YII5"/>
<organism evidence="2 3">
    <name type="scientific">Ensete ventricosum</name>
    <name type="common">Abyssinian banana</name>
    <name type="synonym">Musa ensete</name>
    <dbReference type="NCBI Taxonomy" id="4639"/>
    <lineage>
        <taxon>Eukaryota</taxon>
        <taxon>Viridiplantae</taxon>
        <taxon>Streptophyta</taxon>
        <taxon>Embryophyta</taxon>
        <taxon>Tracheophyta</taxon>
        <taxon>Spermatophyta</taxon>
        <taxon>Magnoliopsida</taxon>
        <taxon>Liliopsida</taxon>
        <taxon>Zingiberales</taxon>
        <taxon>Musaceae</taxon>
        <taxon>Ensete</taxon>
    </lineage>
</organism>
<reference evidence="2 3" key="1">
    <citation type="journal article" date="2014" name="Agronomy (Basel)">
        <title>A Draft Genome Sequence for Ensete ventricosum, the Drought-Tolerant Tree Against Hunger.</title>
        <authorList>
            <person name="Harrison J."/>
            <person name="Moore K.A."/>
            <person name="Paszkiewicz K."/>
            <person name="Jones T."/>
            <person name="Grant M."/>
            <person name="Ambacheew D."/>
            <person name="Muzemil S."/>
            <person name="Studholme D.J."/>
        </authorList>
    </citation>
    <scope>NUCLEOTIDE SEQUENCE [LARGE SCALE GENOMIC DNA]</scope>
</reference>